<feature type="transmembrane region" description="Helical" evidence="1">
    <location>
        <begin position="140"/>
        <end position="160"/>
    </location>
</feature>
<dbReference type="Proteomes" id="UP000823561">
    <property type="component" value="Chromosome 4"/>
</dbReference>
<dbReference type="PANTHER" id="PTHR12019:SF5">
    <property type="entry name" value="EMERIN (EMERY-DREIFUSS MUSCULAR DYSTROPHY)"/>
    <property type="match status" value="1"/>
</dbReference>
<dbReference type="PANTHER" id="PTHR12019">
    <property type="entry name" value="LAMINA-ASSOCIATED POLYPEPTIDE THYMOPOIETIN"/>
    <property type="match status" value="1"/>
</dbReference>
<dbReference type="SMART" id="SM00540">
    <property type="entry name" value="LEM"/>
    <property type="match status" value="1"/>
</dbReference>
<keyword evidence="1" id="KW-1133">Transmembrane helix</keyword>
<organism evidence="3 4">
    <name type="scientific">Alosa alosa</name>
    <name type="common">allis shad</name>
    <dbReference type="NCBI Taxonomy" id="278164"/>
    <lineage>
        <taxon>Eukaryota</taxon>
        <taxon>Metazoa</taxon>
        <taxon>Chordata</taxon>
        <taxon>Craniata</taxon>
        <taxon>Vertebrata</taxon>
        <taxon>Euteleostomi</taxon>
        <taxon>Actinopterygii</taxon>
        <taxon>Neopterygii</taxon>
        <taxon>Teleostei</taxon>
        <taxon>Clupei</taxon>
        <taxon>Clupeiformes</taxon>
        <taxon>Clupeoidei</taxon>
        <taxon>Clupeidae</taxon>
        <taxon>Alosa</taxon>
    </lineage>
</organism>
<dbReference type="AlphaFoldDB" id="A0AAV6H7B6"/>
<proteinExistence type="predicted"/>
<protein>
    <recommendedName>
        <fullName evidence="2">LEM domain-containing protein</fullName>
    </recommendedName>
</protein>
<evidence type="ECO:0000259" key="2">
    <source>
        <dbReference type="PROSITE" id="PS50954"/>
    </source>
</evidence>
<dbReference type="FunFam" id="1.10.720.40:FF:000001">
    <property type="entry name" value="LEM domain containing 2, isoform CRA_a"/>
    <property type="match status" value="1"/>
</dbReference>
<keyword evidence="1" id="KW-0812">Transmembrane</keyword>
<evidence type="ECO:0000313" key="3">
    <source>
        <dbReference type="EMBL" id="KAG5282474.1"/>
    </source>
</evidence>
<gene>
    <name evidence="3" type="ORF">AALO_G00056430</name>
</gene>
<sequence>MADLSTKSVQEITDLLDEYGIKHGPVVGSTRSLYEKRLREAMTKGTPKPSSDKTYYREEEEEVEYIEYHPPVRNEGFGDVVRRPRNFEYNDEVDHHFEEPIINRSKASYQNTSYSMAPPLKASQKKPITEVPKSGGIPGWLRLLVFVIIAVFLYYVYSIMETQEENPFNRGIEA</sequence>
<keyword evidence="1" id="KW-0472">Membrane</keyword>
<dbReference type="InterPro" id="IPR051656">
    <property type="entry name" value="LEM_domain"/>
</dbReference>
<reference evidence="3" key="1">
    <citation type="submission" date="2020-10" db="EMBL/GenBank/DDBJ databases">
        <title>Chromosome-scale genome assembly of the Allis shad, Alosa alosa.</title>
        <authorList>
            <person name="Margot Z."/>
            <person name="Christophe K."/>
            <person name="Cabau C."/>
            <person name="Louis A."/>
            <person name="Berthelot C."/>
            <person name="Parey E."/>
            <person name="Roest Crollius H."/>
            <person name="Montfort J."/>
            <person name="Robinson-Rechavi M."/>
            <person name="Bucao C."/>
            <person name="Bouchez O."/>
            <person name="Gislard M."/>
            <person name="Lluch J."/>
            <person name="Milhes M."/>
            <person name="Lampietro C."/>
            <person name="Lopez Roques C."/>
            <person name="Donnadieu C."/>
            <person name="Braasch I."/>
            <person name="Desvignes T."/>
            <person name="Postlethwait J."/>
            <person name="Bobe J."/>
            <person name="Guiguen Y."/>
        </authorList>
    </citation>
    <scope>NUCLEOTIDE SEQUENCE</scope>
    <source>
        <strain evidence="3">M-15738</strain>
        <tissue evidence="3">Blood</tissue>
    </source>
</reference>
<dbReference type="InterPro" id="IPR011015">
    <property type="entry name" value="LEM/LEM-like_dom_sf"/>
</dbReference>
<dbReference type="Gene3D" id="1.10.720.40">
    <property type="match status" value="1"/>
</dbReference>
<accession>A0AAV6H7B6</accession>
<dbReference type="SUPFAM" id="SSF63451">
    <property type="entry name" value="LEM domain"/>
    <property type="match status" value="1"/>
</dbReference>
<evidence type="ECO:0000313" key="4">
    <source>
        <dbReference type="Proteomes" id="UP000823561"/>
    </source>
</evidence>
<keyword evidence="4" id="KW-1185">Reference proteome</keyword>
<dbReference type="InterPro" id="IPR003887">
    <property type="entry name" value="LEM_dom"/>
</dbReference>
<comment type="caution">
    <text evidence="3">The sequence shown here is derived from an EMBL/GenBank/DDBJ whole genome shotgun (WGS) entry which is preliminary data.</text>
</comment>
<name>A0AAV6H7B6_9TELE</name>
<dbReference type="EMBL" id="JADWDJ010000004">
    <property type="protein sequence ID" value="KAG5282474.1"/>
    <property type="molecule type" value="Genomic_DNA"/>
</dbReference>
<evidence type="ECO:0000256" key="1">
    <source>
        <dbReference type="SAM" id="Phobius"/>
    </source>
</evidence>
<dbReference type="PROSITE" id="PS50954">
    <property type="entry name" value="LEM"/>
    <property type="match status" value="1"/>
</dbReference>
<feature type="domain" description="LEM" evidence="2">
    <location>
        <begin position="1"/>
        <end position="45"/>
    </location>
</feature>
<dbReference type="Pfam" id="PF03020">
    <property type="entry name" value="LEM"/>
    <property type="match status" value="1"/>
</dbReference>